<sequence>MISCNDLKAHLGLLMTCESTDQGLLVSTSCLYPSFEMVKVIIRSHGDGFIVSDGGEGSQIALAHGQSDHEISKHFKNEAHHFGVHYNRSECFAQVETSDWLASAVLSVANASSNACKSAIEKARKDAEIDVIGNLFDRLQFAKVGADLVKEFEATGQSGRQYNVDVAAIHGDQRVFFEIVGSHQNSVNSKFVMFSDVGRSPANENVAVYSEALNFPDQVLLQTVAMIAPLNGIESMAKNRFLSHG</sequence>
<comment type="caution">
    <text evidence="1">The sequence shown here is derived from an EMBL/GenBank/DDBJ whole genome shotgun (WGS) entry which is preliminary data.</text>
</comment>
<evidence type="ECO:0008006" key="3">
    <source>
        <dbReference type="Google" id="ProtNLM"/>
    </source>
</evidence>
<name>A0ABW3FGZ0_9HYPH</name>
<dbReference type="EMBL" id="JBHTJV010000003">
    <property type="protein sequence ID" value="MFD0915642.1"/>
    <property type="molecule type" value="Genomic_DNA"/>
</dbReference>
<gene>
    <name evidence="1" type="ORF">ACFQ14_04420</name>
</gene>
<evidence type="ECO:0000313" key="1">
    <source>
        <dbReference type="EMBL" id="MFD0915642.1"/>
    </source>
</evidence>
<keyword evidence="2" id="KW-1185">Reference proteome</keyword>
<reference evidence="2" key="1">
    <citation type="journal article" date="2019" name="Int. J. Syst. Evol. Microbiol.">
        <title>The Global Catalogue of Microorganisms (GCM) 10K type strain sequencing project: providing services to taxonomists for standard genome sequencing and annotation.</title>
        <authorList>
            <consortium name="The Broad Institute Genomics Platform"/>
            <consortium name="The Broad Institute Genome Sequencing Center for Infectious Disease"/>
            <person name="Wu L."/>
            <person name="Ma J."/>
        </authorList>
    </citation>
    <scope>NUCLEOTIDE SEQUENCE [LARGE SCALE GENOMIC DNA]</scope>
    <source>
        <strain evidence="2">CCUG 60023</strain>
    </source>
</reference>
<dbReference type="Proteomes" id="UP001597101">
    <property type="component" value="Unassembled WGS sequence"/>
</dbReference>
<dbReference type="RefSeq" id="WP_377211491.1">
    <property type="nucleotide sequence ID" value="NZ_JBHTJV010000003.1"/>
</dbReference>
<protein>
    <recommendedName>
        <fullName evidence="3">DUF1828 domain-containing protein</fullName>
    </recommendedName>
</protein>
<accession>A0ABW3FGZ0</accession>
<evidence type="ECO:0000313" key="2">
    <source>
        <dbReference type="Proteomes" id="UP001597101"/>
    </source>
</evidence>
<organism evidence="1 2">
    <name type="scientific">Pseudahrensia aquimaris</name>
    <dbReference type="NCBI Taxonomy" id="744461"/>
    <lineage>
        <taxon>Bacteria</taxon>
        <taxon>Pseudomonadati</taxon>
        <taxon>Pseudomonadota</taxon>
        <taxon>Alphaproteobacteria</taxon>
        <taxon>Hyphomicrobiales</taxon>
        <taxon>Ahrensiaceae</taxon>
        <taxon>Pseudahrensia</taxon>
    </lineage>
</organism>
<proteinExistence type="predicted"/>